<feature type="chain" id="PRO_5034986334" evidence="1">
    <location>
        <begin position="22"/>
        <end position="171"/>
    </location>
</feature>
<gene>
    <name evidence="2" type="ORF">G7Y89_g7670</name>
</gene>
<dbReference type="Proteomes" id="UP000566819">
    <property type="component" value="Unassembled WGS sequence"/>
</dbReference>
<organism evidence="2 3">
    <name type="scientific">Cudoniella acicularis</name>
    <dbReference type="NCBI Taxonomy" id="354080"/>
    <lineage>
        <taxon>Eukaryota</taxon>
        <taxon>Fungi</taxon>
        <taxon>Dikarya</taxon>
        <taxon>Ascomycota</taxon>
        <taxon>Pezizomycotina</taxon>
        <taxon>Leotiomycetes</taxon>
        <taxon>Helotiales</taxon>
        <taxon>Tricladiaceae</taxon>
        <taxon>Cudoniella</taxon>
    </lineage>
</organism>
<comment type="caution">
    <text evidence="2">The sequence shown here is derived from an EMBL/GenBank/DDBJ whole genome shotgun (WGS) entry which is preliminary data.</text>
</comment>
<keyword evidence="3" id="KW-1185">Reference proteome</keyword>
<feature type="signal peptide" evidence="1">
    <location>
        <begin position="1"/>
        <end position="21"/>
    </location>
</feature>
<evidence type="ECO:0000256" key="1">
    <source>
        <dbReference type="SAM" id="SignalP"/>
    </source>
</evidence>
<reference evidence="2 3" key="1">
    <citation type="submission" date="2020-03" db="EMBL/GenBank/DDBJ databases">
        <title>Draft Genome Sequence of Cudoniella acicularis.</title>
        <authorList>
            <person name="Buettner E."/>
            <person name="Kellner H."/>
        </authorList>
    </citation>
    <scope>NUCLEOTIDE SEQUENCE [LARGE SCALE GENOMIC DNA]</scope>
    <source>
        <strain evidence="2 3">DSM 108380</strain>
    </source>
</reference>
<protein>
    <submittedName>
        <fullName evidence="2">Uncharacterized protein</fullName>
    </submittedName>
</protein>
<evidence type="ECO:0000313" key="2">
    <source>
        <dbReference type="EMBL" id="KAF4630469.1"/>
    </source>
</evidence>
<accession>A0A8H4RI03</accession>
<keyword evidence="1" id="KW-0732">Signal</keyword>
<dbReference type="EMBL" id="JAAMPI010000546">
    <property type="protein sequence ID" value="KAF4630469.1"/>
    <property type="molecule type" value="Genomic_DNA"/>
</dbReference>
<name>A0A8H4RI03_9HELO</name>
<sequence length="171" mass="17245">MKFTTTTLSLLALAFTSTAVAQLEIPIFSCPAGTFGGCCKSFLAAGDGVSCVRGTVATGDGVDQYECNDLSTDVGLPACCHTIPHVGHSIPLPCAIGPQFVCPPNANKGGCCKEFTSGGVGAGCVPADALIFGAKETFECGDSTIDQGIPACCSVNSDLGILDCVAGPMRK</sequence>
<evidence type="ECO:0000313" key="3">
    <source>
        <dbReference type="Proteomes" id="UP000566819"/>
    </source>
</evidence>
<dbReference type="AlphaFoldDB" id="A0A8H4RI03"/>
<proteinExistence type="predicted"/>